<evidence type="ECO:0000313" key="2">
    <source>
        <dbReference type="EMBL" id="PWA62662.1"/>
    </source>
</evidence>
<gene>
    <name evidence="2" type="ORF">CTI12_AA361230</name>
</gene>
<dbReference type="InterPro" id="IPR007216">
    <property type="entry name" value="CNOT9"/>
</dbReference>
<dbReference type="Gene3D" id="1.25.10.10">
    <property type="entry name" value="Leucine-rich Repeat Variant"/>
    <property type="match status" value="1"/>
</dbReference>
<evidence type="ECO:0000313" key="3">
    <source>
        <dbReference type="Proteomes" id="UP000245207"/>
    </source>
</evidence>
<dbReference type="GO" id="GO:0030014">
    <property type="term" value="C:CCR4-NOT complex"/>
    <property type="evidence" value="ECO:0007669"/>
    <property type="project" value="InterPro"/>
</dbReference>
<dbReference type="InterPro" id="IPR011989">
    <property type="entry name" value="ARM-like"/>
</dbReference>
<name>A0A2U1MN54_ARTAN</name>
<dbReference type="Proteomes" id="UP000245207">
    <property type="component" value="Unassembled WGS sequence"/>
</dbReference>
<sequence length="331" mass="36702">MDSLPNSLYMDYAARSSSSTNAPSLNNAGATSALSASELSKIRRLIPLVNLPRTRSEAITQLNNIFKANKAGGPELGLLLWESQGIMFSLLEELMSAYRLLHPHRLTLNDTNKVCNALVLIQCIAFLPGKRLDLLNAQIPAYFYSYMNTESPASLYDYLRLSGLGVIGALVKETCPDTPNIVRYLLQAETVPVCLRCMEMGSDLTKSVATLILGRIFSQEEGKAYIGSFVDRFYVLTKALQKVVDEFTGIPPSALLRNILICYLRLSELSRCSDALKRCYPMQLRHPAYLNYICDGTTRGLADQVLQNINSGPDQVQYEGLENAFAGMRVH</sequence>
<accession>A0A2U1MN54</accession>
<evidence type="ECO:0000256" key="1">
    <source>
        <dbReference type="ARBA" id="ARBA00006385"/>
    </source>
</evidence>
<dbReference type="OrthoDB" id="1497007at2759"/>
<organism evidence="2 3">
    <name type="scientific">Artemisia annua</name>
    <name type="common">Sweet wormwood</name>
    <dbReference type="NCBI Taxonomy" id="35608"/>
    <lineage>
        <taxon>Eukaryota</taxon>
        <taxon>Viridiplantae</taxon>
        <taxon>Streptophyta</taxon>
        <taxon>Embryophyta</taxon>
        <taxon>Tracheophyta</taxon>
        <taxon>Spermatophyta</taxon>
        <taxon>Magnoliopsida</taxon>
        <taxon>eudicotyledons</taxon>
        <taxon>Gunneridae</taxon>
        <taxon>Pentapetalae</taxon>
        <taxon>asterids</taxon>
        <taxon>campanulids</taxon>
        <taxon>Asterales</taxon>
        <taxon>Asteraceae</taxon>
        <taxon>Asteroideae</taxon>
        <taxon>Anthemideae</taxon>
        <taxon>Artemisiinae</taxon>
        <taxon>Artemisia</taxon>
    </lineage>
</organism>
<protein>
    <submittedName>
        <fullName evidence="2">Cell differentiation protein RCD1</fullName>
    </submittedName>
</protein>
<reference evidence="2 3" key="1">
    <citation type="journal article" date="2018" name="Mol. Plant">
        <title>The genome of Artemisia annua provides insight into the evolution of Asteraceae family and artemisinin biosynthesis.</title>
        <authorList>
            <person name="Shen Q."/>
            <person name="Zhang L."/>
            <person name="Liao Z."/>
            <person name="Wang S."/>
            <person name="Yan T."/>
            <person name="Shi P."/>
            <person name="Liu M."/>
            <person name="Fu X."/>
            <person name="Pan Q."/>
            <person name="Wang Y."/>
            <person name="Lv Z."/>
            <person name="Lu X."/>
            <person name="Zhang F."/>
            <person name="Jiang W."/>
            <person name="Ma Y."/>
            <person name="Chen M."/>
            <person name="Hao X."/>
            <person name="Li L."/>
            <person name="Tang Y."/>
            <person name="Lv G."/>
            <person name="Zhou Y."/>
            <person name="Sun X."/>
            <person name="Brodelius P.E."/>
            <person name="Rose J.K.C."/>
            <person name="Tang K."/>
        </authorList>
    </citation>
    <scope>NUCLEOTIDE SEQUENCE [LARGE SCALE GENOMIC DNA]</scope>
    <source>
        <strain evidence="3">cv. Huhao1</strain>
        <tissue evidence="2">Leaf</tissue>
    </source>
</reference>
<dbReference type="STRING" id="35608.A0A2U1MN54"/>
<dbReference type="Pfam" id="PF04078">
    <property type="entry name" value="Rcd1"/>
    <property type="match status" value="1"/>
</dbReference>
<comment type="similarity">
    <text evidence="1">Belongs to the CNOT9 family.</text>
</comment>
<keyword evidence="3" id="KW-1185">Reference proteome</keyword>
<comment type="caution">
    <text evidence="2">The sequence shown here is derived from an EMBL/GenBank/DDBJ whole genome shotgun (WGS) entry which is preliminary data.</text>
</comment>
<dbReference type="AlphaFoldDB" id="A0A2U1MN54"/>
<dbReference type="PANTHER" id="PTHR12262">
    <property type="entry name" value="CCR4-NOT TRANSCRIPTION COMPLEX SUBUNIT 9"/>
    <property type="match status" value="1"/>
</dbReference>
<dbReference type="InterPro" id="IPR016024">
    <property type="entry name" value="ARM-type_fold"/>
</dbReference>
<dbReference type="EMBL" id="PKPP01004820">
    <property type="protein sequence ID" value="PWA62662.1"/>
    <property type="molecule type" value="Genomic_DNA"/>
</dbReference>
<dbReference type="GO" id="GO:0006402">
    <property type="term" value="P:mRNA catabolic process"/>
    <property type="evidence" value="ECO:0007669"/>
    <property type="project" value="InterPro"/>
</dbReference>
<proteinExistence type="inferred from homology"/>
<dbReference type="SUPFAM" id="SSF48371">
    <property type="entry name" value="ARM repeat"/>
    <property type="match status" value="1"/>
</dbReference>